<keyword evidence="1" id="KW-0489">Methyltransferase</keyword>
<dbReference type="InterPro" id="IPR023149">
    <property type="entry name" value="Trans_acon_MeTrfase_C"/>
</dbReference>
<dbReference type="EMBL" id="KN847339">
    <property type="protein sequence ID" value="KIW39576.1"/>
    <property type="molecule type" value="Genomic_DNA"/>
</dbReference>
<dbReference type="STRING" id="215243.A0A0D2AHI8"/>
<proteinExistence type="predicted"/>
<keyword evidence="5" id="KW-1185">Reference proteome</keyword>
<dbReference type="PANTHER" id="PTHR43861:SF1">
    <property type="entry name" value="TRANS-ACONITATE 2-METHYLTRANSFERASE"/>
    <property type="match status" value="1"/>
</dbReference>
<dbReference type="Proteomes" id="UP000053342">
    <property type="component" value="Unassembled WGS sequence"/>
</dbReference>
<evidence type="ECO:0000259" key="3">
    <source>
        <dbReference type="Pfam" id="PF13649"/>
    </source>
</evidence>
<reference evidence="4 5" key="1">
    <citation type="submission" date="2015-01" db="EMBL/GenBank/DDBJ databases">
        <title>The Genome Sequence of Exophiala oligosperma CBS72588.</title>
        <authorList>
            <consortium name="The Broad Institute Genomics Platform"/>
            <person name="Cuomo C."/>
            <person name="de Hoog S."/>
            <person name="Gorbushina A."/>
            <person name="Stielow B."/>
            <person name="Teixiera M."/>
            <person name="Abouelleil A."/>
            <person name="Chapman S.B."/>
            <person name="Priest M."/>
            <person name="Young S.K."/>
            <person name="Wortman J."/>
            <person name="Nusbaum C."/>
            <person name="Birren B."/>
        </authorList>
    </citation>
    <scope>NUCLEOTIDE SEQUENCE [LARGE SCALE GENOMIC DNA]</scope>
    <source>
        <strain evidence="4 5">CBS 72588</strain>
    </source>
</reference>
<dbReference type="VEuPathDB" id="FungiDB:PV06_08178"/>
<dbReference type="Pfam" id="PF13649">
    <property type="entry name" value="Methyltransf_25"/>
    <property type="match status" value="1"/>
</dbReference>
<evidence type="ECO:0000313" key="4">
    <source>
        <dbReference type="EMBL" id="KIW39576.1"/>
    </source>
</evidence>
<dbReference type="SUPFAM" id="SSF53335">
    <property type="entry name" value="S-adenosyl-L-methionine-dependent methyltransferases"/>
    <property type="match status" value="1"/>
</dbReference>
<dbReference type="GeneID" id="27360252"/>
<feature type="domain" description="Methyltransferase" evidence="3">
    <location>
        <begin position="80"/>
        <end position="180"/>
    </location>
</feature>
<dbReference type="OrthoDB" id="66144at2759"/>
<dbReference type="CDD" id="cd02440">
    <property type="entry name" value="AdoMet_MTases"/>
    <property type="match status" value="1"/>
</dbReference>
<dbReference type="Gene3D" id="3.40.50.150">
    <property type="entry name" value="Vaccinia Virus protein VP39"/>
    <property type="match status" value="1"/>
</dbReference>
<dbReference type="InterPro" id="IPR041698">
    <property type="entry name" value="Methyltransf_25"/>
</dbReference>
<keyword evidence="2" id="KW-0808">Transferase</keyword>
<dbReference type="GO" id="GO:0032259">
    <property type="term" value="P:methylation"/>
    <property type="evidence" value="ECO:0007669"/>
    <property type="project" value="UniProtKB-KW"/>
</dbReference>
<dbReference type="HOGENOM" id="CLU_037990_5_2_1"/>
<dbReference type="NCBIfam" id="NF002463">
    <property type="entry name" value="PRK01683.1"/>
    <property type="match status" value="1"/>
</dbReference>
<organism evidence="4 5">
    <name type="scientific">Exophiala oligosperma</name>
    <dbReference type="NCBI Taxonomy" id="215243"/>
    <lineage>
        <taxon>Eukaryota</taxon>
        <taxon>Fungi</taxon>
        <taxon>Dikarya</taxon>
        <taxon>Ascomycota</taxon>
        <taxon>Pezizomycotina</taxon>
        <taxon>Eurotiomycetes</taxon>
        <taxon>Chaetothyriomycetidae</taxon>
        <taxon>Chaetothyriales</taxon>
        <taxon>Herpotrichiellaceae</taxon>
        <taxon>Exophiala</taxon>
    </lineage>
</organism>
<protein>
    <recommendedName>
        <fullName evidence="3">Methyltransferase domain-containing protein</fullName>
    </recommendedName>
</protein>
<accession>A0A0D2AHI8</accession>
<sequence>MLKSTTASTTVARYLMIHQQSSRGVIHILRKHFHHSSPTAMATKDWNAAQYLKFERERTRPATDLLSQIPPLASSPPARIFDLGCGPGNSTGVLVQRYPSAHITAVDSSQDMVAKARQTLSSSSVAGGGGQVDVQLADLTTFRDTDSADLLFSNAVYQWLPYDDRIRIFTELLETLKPGGVFAFQVPDNFGEPSHVAMRAVAAQGPWSDTLNRLPEPPTRRPFQSPQELYDSLKPLCSDVNMWHTCYYHVLEDHRAIVEWVKGTGLRPYIDPLGDDEKRGFLEAYLEKTTELYPPLADGKVCLRYPRLFVVAVRS</sequence>
<dbReference type="InterPro" id="IPR029063">
    <property type="entry name" value="SAM-dependent_MTases_sf"/>
</dbReference>
<dbReference type="Gene3D" id="1.10.150.290">
    <property type="entry name" value="S-adenosyl-L-methionine-dependent methyltransferases"/>
    <property type="match status" value="1"/>
</dbReference>
<dbReference type="PANTHER" id="PTHR43861">
    <property type="entry name" value="TRANS-ACONITATE 2-METHYLTRANSFERASE-RELATED"/>
    <property type="match status" value="1"/>
</dbReference>
<name>A0A0D2AHI8_9EURO</name>
<evidence type="ECO:0000256" key="2">
    <source>
        <dbReference type="ARBA" id="ARBA00022679"/>
    </source>
</evidence>
<dbReference type="RefSeq" id="XP_016259792.1">
    <property type="nucleotide sequence ID" value="XM_016409484.1"/>
</dbReference>
<gene>
    <name evidence="4" type="ORF">PV06_08178</name>
</gene>
<dbReference type="GO" id="GO:0030798">
    <property type="term" value="F:trans-aconitate 2-methyltransferase activity"/>
    <property type="evidence" value="ECO:0007669"/>
    <property type="project" value="InterPro"/>
</dbReference>
<evidence type="ECO:0000313" key="5">
    <source>
        <dbReference type="Proteomes" id="UP000053342"/>
    </source>
</evidence>
<evidence type="ECO:0000256" key="1">
    <source>
        <dbReference type="ARBA" id="ARBA00022603"/>
    </source>
</evidence>
<dbReference type="AlphaFoldDB" id="A0A0D2AHI8"/>